<dbReference type="InterPro" id="IPR000620">
    <property type="entry name" value="EamA_dom"/>
</dbReference>
<feature type="transmembrane region" description="Helical" evidence="5">
    <location>
        <begin position="100"/>
        <end position="119"/>
    </location>
</feature>
<keyword evidence="3 5" id="KW-1133">Transmembrane helix</keyword>
<evidence type="ECO:0000259" key="6">
    <source>
        <dbReference type="Pfam" id="PF00892"/>
    </source>
</evidence>
<feature type="domain" description="EamA" evidence="6">
    <location>
        <begin position="150"/>
        <end position="282"/>
    </location>
</feature>
<name>A0A644X3W9_9ZZZZ</name>
<feature type="transmembrane region" description="Helical" evidence="5">
    <location>
        <begin position="71"/>
        <end position="94"/>
    </location>
</feature>
<feature type="transmembrane region" description="Helical" evidence="5">
    <location>
        <begin position="154"/>
        <end position="173"/>
    </location>
</feature>
<evidence type="ECO:0000256" key="5">
    <source>
        <dbReference type="SAM" id="Phobius"/>
    </source>
</evidence>
<evidence type="ECO:0000313" key="7">
    <source>
        <dbReference type="EMBL" id="MPM10551.1"/>
    </source>
</evidence>
<feature type="transmembrane region" description="Helical" evidence="5">
    <location>
        <begin position="212"/>
        <end position="229"/>
    </location>
</feature>
<keyword evidence="2 5" id="KW-0812">Transmembrane</keyword>
<dbReference type="SUPFAM" id="SSF103481">
    <property type="entry name" value="Multidrug resistance efflux transporter EmrE"/>
    <property type="match status" value="2"/>
</dbReference>
<dbReference type="AlphaFoldDB" id="A0A644X3W9"/>
<dbReference type="PANTHER" id="PTHR32322">
    <property type="entry name" value="INNER MEMBRANE TRANSPORTER"/>
    <property type="match status" value="1"/>
</dbReference>
<reference evidence="7" key="1">
    <citation type="submission" date="2019-08" db="EMBL/GenBank/DDBJ databases">
        <authorList>
            <person name="Kucharzyk K."/>
            <person name="Murdoch R.W."/>
            <person name="Higgins S."/>
            <person name="Loffler F."/>
        </authorList>
    </citation>
    <scope>NUCLEOTIDE SEQUENCE</scope>
</reference>
<gene>
    <name evidence="7" type="ORF">SDC9_56883</name>
</gene>
<feature type="transmembrane region" description="Helical" evidence="5">
    <location>
        <begin position="12"/>
        <end position="30"/>
    </location>
</feature>
<feature type="domain" description="EamA" evidence="6">
    <location>
        <begin position="12"/>
        <end position="141"/>
    </location>
</feature>
<feature type="transmembrane region" description="Helical" evidence="5">
    <location>
        <begin position="36"/>
        <end position="59"/>
    </location>
</feature>
<organism evidence="7">
    <name type="scientific">bioreactor metagenome</name>
    <dbReference type="NCBI Taxonomy" id="1076179"/>
    <lineage>
        <taxon>unclassified sequences</taxon>
        <taxon>metagenomes</taxon>
        <taxon>ecological metagenomes</taxon>
    </lineage>
</organism>
<dbReference type="InterPro" id="IPR037185">
    <property type="entry name" value="EmrE-like"/>
</dbReference>
<dbReference type="Pfam" id="PF00892">
    <property type="entry name" value="EamA"/>
    <property type="match status" value="2"/>
</dbReference>
<evidence type="ECO:0000256" key="4">
    <source>
        <dbReference type="ARBA" id="ARBA00023136"/>
    </source>
</evidence>
<accession>A0A644X3W9</accession>
<protein>
    <recommendedName>
        <fullName evidence="6">EamA domain-containing protein</fullName>
    </recommendedName>
</protein>
<feature type="transmembrane region" description="Helical" evidence="5">
    <location>
        <begin position="241"/>
        <end position="261"/>
    </location>
</feature>
<feature type="transmembrane region" description="Helical" evidence="5">
    <location>
        <begin position="180"/>
        <end position="200"/>
    </location>
</feature>
<dbReference type="InterPro" id="IPR050638">
    <property type="entry name" value="AA-Vitamin_Transporters"/>
</dbReference>
<comment type="subcellular location">
    <subcellularLocation>
        <location evidence="1">Membrane</location>
        <topology evidence="1">Multi-pass membrane protein</topology>
    </subcellularLocation>
</comment>
<proteinExistence type="predicted"/>
<feature type="transmembrane region" description="Helical" evidence="5">
    <location>
        <begin position="128"/>
        <end position="148"/>
    </location>
</feature>
<feature type="transmembrane region" description="Helical" evidence="5">
    <location>
        <begin position="267"/>
        <end position="286"/>
    </location>
</feature>
<evidence type="ECO:0000256" key="1">
    <source>
        <dbReference type="ARBA" id="ARBA00004141"/>
    </source>
</evidence>
<evidence type="ECO:0000256" key="3">
    <source>
        <dbReference type="ARBA" id="ARBA00022989"/>
    </source>
</evidence>
<evidence type="ECO:0000256" key="2">
    <source>
        <dbReference type="ARBA" id="ARBA00022692"/>
    </source>
</evidence>
<dbReference type="GO" id="GO:0016020">
    <property type="term" value="C:membrane"/>
    <property type="evidence" value="ECO:0007669"/>
    <property type="project" value="UniProtKB-SubCell"/>
</dbReference>
<dbReference type="PANTHER" id="PTHR32322:SF2">
    <property type="entry name" value="EAMA DOMAIN-CONTAINING PROTEIN"/>
    <property type="match status" value="1"/>
</dbReference>
<comment type="caution">
    <text evidence="7">The sequence shown here is derived from an EMBL/GenBank/DDBJ whole genome shotgun (WGS) entry which is preliminary data.</text>
</comment>
<dbReference type="EMBL" id="VSSQ01001708">
    <property type="protein sequence ID" value="MPM10551.1"/>
    <property type="molecule type" value="Genomic_DNA"/>
</dbReference>
<sequence length="299" mass="32029">MRNLKANVNFRYIALVLLQTALWGVGNPLIKIAQRSVTPLWCLALRFILASVIFILFAHNKIKEGYDRTQLIPCLVISLCTAGAFLTCNLSLVWTSATKAGFLMSLSLIFTPFFAWPLLHERAGGKDLAAIAVVTVGMFFLCGGALGFGLGEVLALLGSALISLSVVLTAKYLKTVGAMTIAAFQIFASTIFCLAAALLFEPWPMQIAPEGIGIIVYLAIFCTCIAWSIQNIVLEKLSSVLVSLLFCAEPIFTLFASWVLLGERLTAGGLIGGVLIMAGLICAAIGNGHPAEEKEKIPT</sequence>
<keyword evidence="4 5" id="KW-0472">Membrane</keyword>